<dbReference type="EMBL" id="LAZR01016972">
    <property type="protein sequence ID" value="KKM02301.1"/>
    <property type="molecule type" value="Genomic_DNA"/>
</dbReference>
<dbReference type="Gene3D" id="3.30.870.10">
    <property type="entry name" value="Endonuclease Chain A"/>
    <property type="match status" value="1"/>
</dbReference>
<name>A0A0F9J911_9ZZZZ</name>
<comment type="caution">
    <text evidence="1">The sequence shown here is derived from an EMBL/GenBank/DDBJ whole genome shotgun (WGS) entry which is preliminary data.</text>
</comment>
<accession>A0A0F9J911</accession>
<gene>
    <name evidence="1" type="ORF">LCGC14_1785790</name>
</gene>
<reference evidence="1" key="1">
    <citation type="journal article" date="2015" name="Nature">
        <title>Complex archaea that bridge the gap between prokaryotes and eukaryotes.</title>
        <authorList>
            <person name="Spang A."/>
            <person name="Saw J.H."/>
            <person name="Jorgensen S.L."/>
            <person name="Zaremba-Niedzwiedzka K."/>
            <person name="Martijn J."/>
            <person name="Lind A.E."/>
            <person name="van Eijk R."/>
            <person name="Schleper C."/>
            <person name="Guy L."/>
            <person name="Ettema T.J."/>
        </authorList>
    </citation>
    <scope>NUCLEOTIDE SEQUENCE</scope>
</reference>
<organism evidence="1">
    <name type="scientific">marine sediment metagenome</name>
    <dbReference type="NCBI Taxonomy" id="412755"/>
    <lineage>
        <taxon>unclassified sequences</taxon>
        <taxon>metagenomes</taxon>
        <taxon>ecological metagenomes</taxon>
    </lineage>
</organism>
<protein>
    <submittedName>
        <fullName evidence="1">Uncharacterized protein</fullName>
    </submittedName>
</protein>
<proteinExistence type="predicted"/>
<evidence type="ECO:0000313" key="1">
    <source>
        <dbReference type="EMBL" id="KKM02301.1"/>
    </source>
</evidence>
<sequence length="78" mass="9114">MINILDNSPGKKVIDTIKNVIGKTEEVNFAVGYFFLSGWNLVKDELPEKVKEQFLKILIGREFQHMKNQKYIDKLKDD</sequence>
<dbReference type="AlphaFoldDB" id="A0A0F9J911"/>